<protein>
    <submittedName>
        <fullName evidence="2">Uncharacterized protein</fullName>
    </submittedName>
</protein>
<evidence type="ECO:0000256" key="1">
    <source>
        <dbReference type="SAM" id="MobiDB-lite"/>
    </source>
</evidence>
<comment type="caution">
    <text evidence="2">The sequence shown here is derived from an EMBL/GenBank/DDBJ whole genome shotgun (WGS) entry which is preliminary data.</text>
</comment>
<organism evidence="2 3">
    <name type="scientific">Streptomyces galbus</name>
    <dbReference type="NCBI Taxonomy" id="33898"/>
    <lineage>
        <taxon>Bacteria</taxon>
        <taxon>Bacillati</taxon>
        <taxon>Actinomycetota</taxon>
        <taxon>Actinomycetes</taxon>
        <taxon>Kitasatosporales</taxon>
        <taxon>Streptomycetaceae</taxon>
        <taxon>Streptomyces</taxon>
    </lineage>
</organism>
<sequence length="105" mass="11261">MRCTSLGVRGRGGGPGVERAARRCGAPPRPPVPPQRHDCPRLGRKAAARRAVLLRPTRAGRPQGRGELRDQPHRPVDRRRHQAPAPDADPVPGVSPSPLRSASPS</sequence>
<gene>
    <name evidence="2" type="ORF">E4U92_30945</name>
</gene>
<reference evidence="2 3" key="1">
    <citation type="submission" date="2019-04" db="EMBL/GenBank/DDBJ databases">
        <title>Streptomyces lasaliensis sp.nov., an Actinomycete isolated from soil which produces the polyether antibiotic lasalocid.</title>
        <authorList>
            <person name="Erwin G."/>
            <person name="Haber C."/>
        </authorList>
    </citation>
    <scope>NUCLEOTIDE SEQUENCE [LARGE SCALE GENOMIC DNA]</scope>
    <source>
        <strain evidence="2 3">DSM 40089</strain>
    </source>
</reference>
<evidence type="ECO:0000313" key="3">
    <source>
        <dbReference type="Proteomes" id="UP000308632"/>
    </source>
</evidence>
<dbReference type="Proteomes" id="UP000308632">
    <property type="component" value="Unassembled WGS sequence"/>
</dbReference>
<feature type="region of interest" description="Disordered" evidence="1">
    <location>
        <begin position="1"/>
        <end position="105"/>
    </location>
</feature>
<name>A0A4U5W8Z2_STRGB</name>
<proteinExistence type="predicted"/>
<feature type="compositionally biased region" description="Low complexity" evidence="1">
    <location>
        <begin position="49"/>
        <end position="59"/>
    </location>
</feature>
<accession>A0A4U5W8Z2</accession>
<feature type="compositionally biased region" description="Basic and acidic residues" evidence="1">
    <location>
        <begin position="64"/>
        <end position="75"/>
    </location>
</feature>
<dbReference type="EMBL" id="SZPR01000031">
    <property type="protein sequence ID" value="TKS98074.1"/>
    <property type="molecule type" value="Genomic_DNA"/>
</dbReference>
<evidence type="ECO:0000313" key="2">
    <source>
        <dbReference type="EMBL" id="TKS98074.1"/>
    </source>
</evidence>
<dbReference type="AlphaFoldDB" id="A0A4U5W8Z2"/>